<dbReference type="Pfam" id="PF01943">
    <property type="entry name" value="Polysacc_synt"/>
    <property type="match status" value="1"/>
</dbReference>
<keyword evidence="2" id="KW-1003">Cell membrane</keyword>
<feature type="transmembrane region" description="Helical" evidence="6">
    <location>
        <begin position="20"/>
        <end position="45"/>
    </location>
</feature>
<comment type="caution">
    <text evidence="7">The sequence shown here is derived from an EMBL/GenBank/DDBJ whole genome shotgun (WGS) entry which is preliminary data.</text>
</comment>
<name>K1L8V7_CECL9</name>
<comment type="subcellular location">
    <subcellularLocation>
        <location evidence="1">Cell membrane</location>
        <topology evidence="1">Multi-pass membrane protein</topology>
    </subcellularLocation>
</comment>
<evidence type="ECO:0000256" key="3">
    <source>
        <dbReference type="ARBA" id="ARBA00022692"/>
    </source>
</evidence>
<feature type="transmembrane region" description="Helical" evidence="6">
    <location>
        <begin position="129"/>
        <end position="148"/>
    </location>
</feature>
<dbReference type="PANTHER" id="PTHR30250:SF11">
    <property type="entry name" value="O-ANTIGEN TRANSPORTER-RELATED"/>
    <property type="match status" value="1"/>
</dbReference>
<feature type="transmembrane region" description="Helical" evidence="6">
    <location>
        <begin position="91"/>
        <end position="109"/>
    </location>
</feature>
<evidence type="ECO:0000256" key="6">
    <source>
        <dbReference type="SAM" id="Phobius"/>
    </source>
</evidence>
<keyword evidence="8" id="KW-1185">Reference proteome</keyword>
<dbReference type="RefSeq" id="WP_009185792.1">
    <property type="nucleotide sequence ID" value="NZ_AMGM01000047.1"/>
</dbReference>
<evidence type="ECO:0000256" key="5">
    <source>
        <dbReference type="ARBA" id="ARBA00023136"/>
    </source>
</evidence>
<feature type="transmembrane region" description="Helical" evidence="6">
    <location>
        <begin position="57"/>
        <end position="79"/>
    </location>
</feature>
<dbReference type="AlphaFoldDB" id="K1L8V7"/>
<organism evidence="7 8">
    <name type="scientific">Cecembia lonarensis (strain CCUG 58316 / KCTC 22772 / LW9)</name>
    <dbReference type="NCBI Taxonomy" id="1225176"/>
    <lineage>
        <taxon>Bacteria</taxon>
        <taxon>Pseudomonadati</taxon>
        <taxon>Bacteroidota</taxon>
        <taxon>Cytophagia</taxon>
        <taxon>Cytophagales</taxon>
        <taxon>Cyclobacteriaceae</taxon>
        <taxon>Cecembia</taxon>
    </lineage>
</organism>
<gene>
    <name evidence="7" type="ORF">B879_02770</name>
</gene>
<evidence type="ECO:0000256" key="2">
    <source>
        <dbReference type="ARBA" id="ARBA00022475"/>
    </source>
</evidence>
<feature type="transmembrane region" description="Helical" evidence="6">
    <location>
        <begin position="225"/>
        <end position="249"/>
    </location>
</feature>
<dbReference type="PANTHER" id="PTHR30250">
    <property type="entry name" value="PST FAMILY PREDICTED COLANIC ACID TRANSPORTER"/>
    <property type="match status" value="1"/>
</dbReference>
<feature type="transmembrane region" description="Helical" evidence="6">
    <location>
        <begin position="261"/>
        <end position="286"/>
    </location>
</feature>
<feature type="transmembrane region" description="Helical" evidence="6">
    <location>
        <begin position="401"/>
        <end position="421"/>
    </location>
</feature>
<dbReference type="EMBL" id="AMGM01000047">
    <property type="protein sequence ID" value="EKB48612.1"/>
    <property type="molecule type" value="Genomic_DNA"/>
</dbReference>
<keyword evidence="5 6" id="KW-0472">Membrane</keyword>
<accession>K1L8V7</accession>
<dbReference type="OrthoDB" id="43925at2"/>
<protein>
    <submittedName>
        <fullName evidence="7">Polysaccharide biosynthesis protein</fullName>
    </submittedName>
</protein>
<dbReference type="InterPro" id="IPR002797">
    <property type="entry name" value="Polysacc_synth"/>
</dbReference>
<keyword evidence="3 6" id="KW-0812">Transmembrane</keyword>
<feature type="transmembrane region" description="Helical" evidence="6">
    <location>
        <begin position="306"/>
        <end position="327"/>
    </location>
</feature>
<feature type="transmembrane region" description="Helical" evidence="6">
    <location>
        <begin position="339"/>
        <end position="355"/>
    </location>
</feature>
<feature type="transmembrane region" description="Helical" evidence="6">
    <location>
        <begin position="160"/>
        <end position="178"/>
    </location>
</feature>
<reference evidence="7 8" key="1">
    <citation type="journal article" date="2012" name="J. Bacteriol.">
        <title>Draft Genome Sequence of Cecembia lonarensis Strain LW9T, Isolated from Lonar Lake, a Haloalkaline Lake in India.</title>
        <authorList>
            <person name="Shivaji S."/>
            <person name="Ara S."/>
            <person name="Singh A."/>
            <person name="Pinnaka A.K."/>
        </authorList>
    </citation>
    <scope>NUCLEOTIDE SEQUENCE [LARGE SCALE GENOMIC DNA]</scope>
    <source>
        <strain evidence="7 8">LW9</strain>
    </source>
</reference>
<proteinExistence type="predicted"/>
<keyword evidence="4 6" id="KW-1133">Transmembrane helix</keyword>
<feature type="transmembrane region" description="Helical" evidence="6">
    <location>
        <begin position="184"/>
        <end position="204"/>
    </location>
</feature>
<dbReference type="InterPro" id="IPR050833">
    <property type="entry name" value="Poly_Biosynth_Transport"/>
</dbReference>
<evidence type="ECO:0000256" key="4">
    <source>
        <dbReference type="ARBA" id="ARBA00022989"/>
    </source>
</evidence>
<sequence>MNQKLEATLNEVKNVASKGLFHLFTANGLIFLAGFASQLFVAGFLEPTDIGRIKIMQTYLGFASILGGLGFNVSLVKLASDKISEHFRIQYFNIALFIAFASFFIFYFLMLALNNLGFLSKDIGIQEVFPYYAIFLLPLTLQAVYISYFQAIREIKKMAFFQSLIKVISVVIIILSTWKYGLQGYVWAVVCTGILGLLIFEFQIEENILKRISVWFNSSHFLDMWKLASFALAANVTGAFLTTVDVYLINYFVADRAVVGFYMFALTLVSIYQLFPSSIQQIALPFFSAKSLKFDEWYLTYKKYNLLNHILIVLVVTGGVITVSFLLPIMFNDKYNDSIIFFYLLSVGWALRSMNIIKGTALMGMGKFNLNFRSSFVSLLISFPILFYLIAVYEIEGAKYAHILIGFVSYIITSVIFRRFVNAYKASYV</sequence>
<evidence type="ECO:0000313" key="7">
    <source>
        <dbReference type="EMBL" id="EKB48612.1"/>
    </source>
</evidence>
<dbReference type="GO" id="GO:0005886">
    <property type="term" value="C:plasma membrane"/>
    <property type="evidence" value="ECO:0007669"/>
    <property type="project" value="UniProtKB-SubCell"/>
</dbReference>
<evidence type="ECO:0000256" key="1">
    <source>
        <dbReference type="ARBA" id="ARBA00004651"/>
    </source>
</evidence>
<feature type="transmembrane region" description="Helical" evidence="6">
    <location>
        <begin position="376"/>
        <end position="395"/>
    </location>
</feature>
<evidence type="ECO:0000313" key="8">
    <source>
        <dbReference type="Proteomes" id="UP000004478"/>
    </source>
</evidence>
<dbReference type="Proteomes" id="UP000004478">
    <property type="component" value="Unassembled WGS sequence"/>
</dbReference>